<evidence type="ECO:0000313" key="8">
    <source>
        <dbReference type="EMBL" id="HIR60567.1"/>
    </source>
</evidence>
<feature type="transmembrane region" description="Helical" evidence="7">
    <location>
        <begin position="48"/>
        <end position="72"/>
    </location>
</feature>
<accession>A0A9D1DWZ2</accession>
<feature type="transmembrane region" description="Helical" evidence="7">
    <location>
        <begin position="388"/>
        <end position="409"/>
    </location>
</feature>
<keyword evidence="2" id="KW-0813">Transport</keyword>
<name>A0A9D1DWZ2_9FIRM</name>
<comment type="subcellular location">
    <subcellularLocation>
        <location evidence="1">Cell membrane</location>
        <topology evidence="1">Multi-pass membrane protein</topology>
    </subcellularLocation>
</comment>
<dbReference type="GO" id="GO:0042910">
    <property type="term" value="F:xenobiotic transmembrane transporter activity"/>
    <property type="evidence" value="ECO:0007669"/>
    <property type="project" value="InterPro"/>
</dbReference>
<comment type="caution">
    <text evidence="8">The sequence shown here is derived from an EMBL/GenBank/DDBJ whole genome shotgun (WGS) entry which is preliminary data.</text>
</comment>
<feature type="transmembrane region" description="Helical" evidence="7">
    <location>
        <begin position="347"/>
        <end position="367"/>
    </location>
</feature>
<evidence type="ECO:0000256" key="5">
    <source>
        <dbReference type="ARBA" id="ARBA00022989"/>
    </source>
</evidence>
<dbReference type="Proteomes" id="UP000824241">
    <property type="component" value="Unassembled WGS sequence"/>
</dbReference>
<evidence type="ECO:0000256" key="6">
    <source>
        <dbReference type="ARBA" id="ARBA00023136"/>
    </source>
</evidence>
<keyword evidence="5 7" id="KW-1133">Transmembrane helix</keyword>
<feature type="transmembrane region" description="Helical" evidence="7">
    <location>
        <begin position="169"/>
        <end position="190"/>
    </location>
</feature>
<keyword evidence="3" id="KW-1003">Cell membrane</keyword>
<keyword evidence="6 7" id="KW-0472">Membrane</keyword>
<dbReference type="GO" id="GO:0015297">
    <property type="term" value="F:antiporter activity"/>
    <property type="evidence" value="ECO:0007669"/>
    <property type="project" value="InterPro"/>
</dbReference>
<dbReference type="EMBL" id="DVHA01000104">
    <property type="protein sequence ID" value="HIR60567.1"/>
    <property type="molecule type" value="Genomic_DNA"/>
</dbReference>
<feature type="transmembrane region" description="Helical" evidence="7">
    <location>
        <begin position="93"/>
        <end position="115"/>
    </location>
</feature>
<protein>
    <submittedName>
        <fullName evidence="8">MATE family efflux transporter</fullName>
    </submittedName>
</protein>
<sequence length="456" mass="48874">MESKKLFAQTRPVKLFFIASIPGAISMLASALYGLFDGIFVGQFLGSTAFAAVNLAMPFVIINFALSDLIGVGSSVPISISLGQKRDKDACNIFTCAVIMIVGTGILVGTALFGFAPLFIRLMGAEGEFAELAVMYLRVYAVFSPITTIVFAMDNFLRISGYIRYSMSLNVMMSVFCAGIEFLMLGVLGWNIWAAALSNCLGMTLCAAMALIPFLRGKTVLRFVRPRFHMAMIRQIIACGLPSFLNNIAGRITSILLNAILVRLGGETAVSIYGALMYVDGFVQPVMYGACDSLQPAVGYNWGAGKFSRVRALERCCFVAAAVICGAAVAVISLFPSQLVHLFMSDAAGDILATADFAMRLFALTYLTRWVAFATQSYMLAIEKPLQASIISVSTALVFPLLLIAALWPLGLTGIWLNFAGTAALAAVLSIVILVKARPLLNQPDQELPDTGEGTA</sequence>
<feature type="transmembrane region" description="Helical" evidence="7">
    <location>
        <begin position="12"/>
        <end position="36"/>
    </location>
</feature>
<evidence type="ECO:0000256" key="4">
    <source>
        <dbReference type="ARBA" id="ARBA00022692"/>
    </source>
</evidence>
<evidence type="ECO:0000313" key="9">
    <source>
        <dbReference type="Proteomes" id="UP000824241"/>
    </source>
</evidence>
<feature type="transmembrane region" description="Helical" evidence="7">
    <location>
        <begin position="135"/>
        <end position="157"/>
    </location>
</feature>
<evidence type="ECO:0000256" key="2">
    <source>
        <dbReference type="ARBA" id="ARBA00022448"/>
    </source>
</evidence>
<reference evidence="8" key="2">
    <citation type="journal article" date="2021" name="PeerJ">
        <title>Extensive microbial diversity within the chicken gut microbiome revealed by metagenomics and culture.</title>
        <authorList>
            <person name="Gilroy R."/>
            <person name="Ravi A."/>
            <person name="Getino M."/>
            <person name="Pursley I."/>
            <person name="Horton D.L."/>
            <person name="Alikhan N.F."/>
            <person name="Baker D."/>
            <person name="Gharbi K."/>
            <person name="Hall N."/>
            <person name="Watson M."/>
            <person name="Adriaenssens E.M."/>
            <person name="Foster-Nyarko E."/>
            <person name="Jarju S."/>
            <person name="Secka A."/>
            <person name="Antonio M."/>
            <person name="Oren A."/>
            <person name="Chaudhuri R.R."/>
            <person name="La Ragione R."/>
            <person name="Hildebrand F."/>
            <person name="Pallen M.J."/>
        </authorList>
    </citation>
    <scope>NUCLEOTIDE SEQUENCE</scope>
    <source>
        <strain evidence="8">CHK189-12415</strain>
    </source>
</reference>
<dbReference type="Pfam" id="PF01554">
    <property type="entry name" value="MatE"/>
    <property type="match status" value="2"/>
</dbReference>
<gene>
    <name evidence="8" type="ORF">IAB37_03220</name>
</gene>
<feature type="transmembrane region" description="Helical" evidence="7">
    <location>
        <begin position="196"/>
        <end position="215"/>
    </location>
</feature>
<evidence type="ECO:0000256" key="1">
    <source>
        <dbReference type="ARBA" id="ARBA00004651"/>
    </source>
</evidence>
<proteinExistence type="predicted"/>
<dbReference type="InterPro" id="IPR051327">
    <property type="entry name" value="MATE_MepA_subfamily"/>
</dbReference>
<evidence type="ECO:0000256" key="7">
    <source>
        <dbReference type="SAM" id="Phobius"/>
    </source>
</evidence>
<dbReference type="PANTHER" id="PTHR43823">
    <property type="entry name" value="SPORULATION PROTEIN YKVU"/>
    <property type="match status" value="1"/>
</dbReference>
<reference evidence="8" key="1">
    <citation type="submission" date="2020-10" db="EMBL/GenBank/DDBJ databases">
        <authorList>
            <person name="Gilroy R."/>
        </authorList>
    </citation>
    <scope>NUCLEOTIDE SEQUENCE</scope>
    <source>
        <strain evidence="8">CHK189-12415</strain>
    </source>
</reference>
<keyword evidence="4 7" id="KW-0812">Transmembrane</keyword>
<dbReference type="AlphaFoldDB" id="A0A9D1DWZ2"/>
<dbReference type="PIRSF" id="PIRSF006603">
    <property type="entry name" value="DinF"/>
    <property type="match status" value="1"/>
</dbReference>
<dbReference type="InterPro" id="IPR048279">
    <property type="entry name" value="MdtK-like"/>
</dbReference>
<dbReference type="GO" id="GO:0005886">
    <property type="term" value="C:plasma membrane"/>
    <property type="evidence" value="ECO:0007669"/>
    <property type="project" value="UniProtKB-SubCell"/>
</dbReference>
<organism evidence="8 9">
    <name type="scientific">Candidatus Faecivivens stercoravium</name>
    <dbReference type="NCBI Taxonomy" id="2840803"/>
    <lineage>
        <taxon>Bacteria</taxon>
        <taxon>Bacillati</taxon>
        <taxon>Bacillota</taxon>
        <taxon>Clostridia</taxon>
        <taxon>Eubacteriales</taxon>
        <taxon>Oscillospiraceae</taxon>
        <taxon>Oscillospiraceae incertae sedis</taxon>
        <taxon>Candidatus Faecivivens</taxon>
    </lineage>
</organism>
<dbReference type="PANTHER" id="PTHR43823:SF3">
    <property type="entry name" value="MULTIDRUG EXPORT PROTEIN MEPA"/>
    <property type="match status" value="1"/>
</dbReference>
<feature type="transmembrane region" description="Helical" evidence="7">
    <location>
        <begin position="415"/>
        <end position="435"/>
    </location>
</feature>
<feature type="transmembrane region" description="Helical" evidence="7">
    <location>
        <begin position="316"/>
        <end position="335"/>
    </location>
</feature>
<evidence type="ECO:0000256" key="3">
    <source>
        <dbReference type="ARBA" id="ARBA00022475"/>
    </source>
</evidence>
<dbReference type="InterPro" id="IPR002528">
    <property type="entry name" value="MATE_fam"/>
</dbReference>